<evidence type="ECO:0000256" key="1">
    <source>
        <dbReference type="SAM" id="Phobius"/>
    </source>
</evidence>
<dbReference type="RefSeq" id="WP_078044520.1">
    <property type="nucleotide sequence ID" value="NZ_NHNI01000001.1"/>
</dbReference>
<organism evidence="2 3">
    <name type="scientific">Cellvibrio mixtus</name>
    <dbReference type="NCBI Taxonomy" id="39650"/>
    <lineage>
        <taxon>Bacteria</taxon>
        <taxon>Pseudomonadati</taxon>
        <taxon>Pseudomonadota</taxon>
        <taxon>Gammaproteobacteria</taxon>
        <taxon>Cellvibrionales</taxon>
        <taxon>Cellvibrionaceae</taxon>
        <taxon>Cellvibrio</taxon>
    </lineage>
</organism>
<sequence>MSKPSHQFAFVALLLWLLANWGGAYGHLCFDGQEPPLSIHLQLQHMDELEHHPDEVHQDRDVDVLQSVLAKLSKIDLNVILLAVLSLLLFIPPPQVFTHRAVAFIPTRFPHLRPPLRAPPFTA</sequence>
<reference evidence="3" key="1">
    <citation type="submission" date="2017-05" db="EMBL/GenBank/DDBJ databases">
        <authorList>
            <person name="Barney B.M."/>
        </authorList>
    </citation>
    <scope>NUCLEOTIDE SEQUENCE [LARGE SCALE GENOMIC DNA]</scope>
    <source>
        <strain evidence="3">PSBB022</strain>
    </source>
</reference>
<name>A0A266QC07_9GAMM</name>
<keyword evidence="1" id="KW-1133">Transmembrane helix</keyword>
<keyword evidence="1" id="KW-0472">Membrane</keyword>
<proteinExistence type="predicted"/>
<evidence type="ECO:0000313" key="2">
    <source>
        <dbReference type="EMBL" id="OZY87418.1"/>
    </source>
</evidence>
<protein>
    <submittedName>
        <fullName evidence="2">Uncharacterized protein</fullName>
    </submittedName>
</protein>
<dbReference type="AlphaFoldDB" id="A0A266QC07"/>
<comment type="caution">
    <text evidence="2">The sequence shown here is derived from an EMBL/GenBank/DDBJ whole genome shotgun (WGS) entry which is preliminary data.</text>
</comment>
<dbReference type="EMBL" id="NHNI01000001">
    <property type="protein sequence ID" value="OZY87418.1"/>
    <property type="molecule type" value="Genomic_DNA"/>
</dbReference>
<accession>A0A266QC07</accession>
<dbReference type="Proteomes" id="UP000216101">
    <property type="component" value="Unassembled WGS sequence"/>
</dbReference>
<keyword evidence="1" id="KW-0812">Transmembrane</keyword>
<evidence type="ECO:0000313" key="3">
    <source>
        <dbReference type="Proteomes" id="UP000216101"/>
    </source>
</evidence>
<keyword evidence="3" id="KW-1185">Reference proteome</keyword>
<gene>
    <name evidence="2" type="ORF">CBP51_10695</name>
</gene>
<feature type="transmembrane region" description="Helical" evidence="1">
    <location>
        <begin position="75"/>
        <end position="91"/>
    </location>
</feature>